<dbReference type="SUPFAM" id="SSF50630">
    <property type="entry name" value="Acid proteases"/>
    <property type="match status" value="1"/>
</dbReference>
<evidence type="ECO:0000313" key="1">
    <source>
        <dbReference type="EMBL" id="KFD48084.1"/>
    </source>
</evidence>
<sequence>MTVGHMQSYSAVKVVGYICGHQTELIVDTGAAVSLMDYGLFNNVQPSELTDIRSIPVLTATGNETKIAGTSHAFWTLQRTCDVLTTHGRTTGWTAMENVPGIFR</sequence>
<dbReference type="InterPro" id="IPR021109">
    <property type="entry name" value="Peptidase_aspartic_dom_sf"/>
</dbReference>
<proteinExistence type="predicted"/>
<keyword evidence="3" id="KW-1185">Reference proteome</keyword>
<accession>A0A085LSY8</accession>
<dbReference type="InterPro" id="IPR001969">
    <property type="entry name" value="Aspartic_peptidase_AS"/>
</dbReference>
<dbReference type="Proteomes" id="UP000030764">
    <property type="component" value="Unassembled WGS sequence"/>
</dbReference>
<dbReference type="Gene3D" id="2.40.70.10">
    <property type="entry name" value="Acid Proteases"/>
    <property type="match status" value="1"/>
</dbReference>
<reference evidence="1 3" key="1">
    <citation type="journal article" date="2014" name="Nat. Genet.">
        <title>Genome and transcriptome of the porcine whipworm Trichuris suis.</title>
        <authorList>
            <person name="Jex A.R."/>
            <person name="Nejsum P."/>
            <person name="Schwarz E.M."/>
            <person name="Hu L."/>
            <person name="Young N.D."/>
            <person name="Hall R.S."/>
            <person name="Korhonen P.K."/>
            <person name="Liao S."/>
            <person name="Thamsborg S."/>
            <person name="Xia J."/>
            <person name="Xu P."/>
            <person name="Wang S."/>
            <person name="Scheerlinck J.P."/>
            <person name="Hofmann A."/>
            <person name="Sternberg P.W."/>
            <person name="Wang J."/>
            <person name="Gasser R.B."/>
        </authorList>
    </citation>
    <scope>NUCLEOTIDE SEQUENCE [LARGE SCALE GENOMIC DNA]</scope>
    <source>
        <strain evidence="2">DCEP-RM93F</strain>
        <strain evidence="1">DCEP-RM93M</strain>
    </source>
</reference>
<dbReference type="Proteomes" id="UP000030758">
    <property type="component" value="Unassembled WGS sequence"/>
</dbReference>
<protein>
    <submittedName>
        <fullName evidence="1">Uncharacterized protein</fullName>
    </submittedName>
</protein>
<dbReference type="GO" id="GO:0004190">
    <property type="term" value="F:aspartic-type endopeptidase activity"/>
    <property type="evidence" value="ECO:0007669"/>
    <property type="project" value="InterPro"/>
</dbReference>
<dbReference type="PROSITE" id="PS00141">
    <property type="entry name" value="ASP_PROTEASE"/>
    <property type="match status" value="1"/>
</dbReference>
<evidence type="ECO:0000313" key="2">
    <source>
        <dbReference type="EMBL" id="KFD61453.1"/>
    </source>
</evidence>
<dbReference type="EMBL" id="KL367622">
    <property type="protein sequence ID" value="KFD61453.1"/>
    <property type="molecule type" value="Genomic_DNA"/>
</dbReference>
<evidence type="ECO:0000313" key="3">
    <source>
        <dbReference type="Proteomes" id="UP000030764"/>
    </source>
</evidence>
<dbReference type="GO" id="GO:0006508">
    <property type="term" value="P:proteolysis"/>
    <property type="evidence" value="ECO:0007669"/>
    <property type="project" value="InterPro"/>
</dbReference>
<name>A0A085LSY8_9BILA</name>
<dbReference type="EMBL" id="KL363304">
    <property type="protein sequence ID" value="KFD48084.1"/>
    <property type="molecule type" value="Genomic_DNA"/>
</dbReference>
<dbReference type="AlphaFoldDB" id="A0A085LSY8"/>
<organism evidence="1 3">
    <name type="scientific">Trichuris suis</name>
    <name type="common">pig whipworm</name>
    <dbReference type="NCBI Taxonomy" id="68888"/>
    <lineage>
        <taxon>Eukaryota</taxon>
        <taxon>Metazoa</taxon>
        <taxon>Ecdysozoa</taxon>
        <taxon>Nematoda</taxon>
        <taxon>Enoplea</taxon>
        <taxon>Dorylaimia</taxon>
        <taxon>Trichinellida</taxon>
        <taxon>Trichuridae</taxon>
        <taxon>Trichuris</taxon>
    </lineage>
</organism>
<gene>
    <name evidence="1" type="ORF">M513_11027</name>
    <name evidence="2" type="ORF">M514_11027</name>
</gene>